<feature type="domain" description="HAMP" evidence="8">
    <location>
        <begin position="245"/>
        <end position="297"/>
    </location>
</feature>
<name>A0ABT8YKE2_9HYPH</name>
<feature type="domain" description="Methyl-accepting transducer" evidence="5">
    <location>
        <begin position="302"/>
        <end position="524"/>
    </location>
</feature>
<dbReference type="InterPro" id="IPR003660">
    <property type="entry name" value="HAMP_dom"/>
</dbReference>
<evidence type="ECO:0000256" key="2">
    <source>
        <dbReference type="ARBA" id="ARBA00029447"/>
    </source>
</evidence>
<dbReference type="Gene3D" id="1.10.287.950">
    <property type="entry name" value="Methyl-accepting chemotaxis protein"/>
    <property type="match status" value="1"/>
</dbReference>
<dbReference type="NCBIfam" id="TIGR00229">
    <property type="entry name" value="sensory_box"/>
    <property type="match status" value="2"/>
</dbReference>
<accession>A0ABT8YKE2</accession>
<organism evidence="9 10">
    <name type="scientific">Rhizobium alvei</name>
    <dbReference type="NCBI Taxonomy" id="1132659"/>
    <lineage>
        <taxon>Bacteria</taxon>
        <taxon>Pseudomonadati</taxon>
        <taxon>Pseudomonadota</taxon>
        <taxon>Alphaproteobacteria</taxon>
        <taxon>Hyphomicrobiales</taxon>
        <taxon>Rhizobiaceae</taxon>
        <taxon>Rhizobium/Agrobacterium group</taxon>
        <taxon>Rhizobium</taxon>
    </lineage>
</organism>
<reference evidence="9" key="1">
    <citation type="journal article" date="2015" name="Int. J. Syst. Evol. Microbiol.">
        <title>Rhizobium alvei sp. nov., isolated from a freshwater river.</title>
        <authorList>
            <person name="Sheu S.Y."/>
            <person name="Huang H.W."/>
            <person name="Young C.C."/>
            <person name="Chen W.M."/>
        </authorList>
    </citation>
    <scope>NUCLEOTIDE SEQUENCE</scope>
    <source>
        <strain evidence="9">TNR-22</strain>
    </source>
</reference>
<evidence type="ECO:0000313" key="10">
    <source>
        <dbReference type="Proteomes" id="UP001174932"/>
    </source>
</evidence>
<keyword evidence="3" id="KW-0807">Transducer</keyword>
<dbReference type="SMART" id="SM00091">
    <property type="entry name" value="PAS"/>
    <property type="match status" value="2"/>
</dbReference>
<feature type="domain" description="PAS" evidence="6">
    <location>
        <begin position="145"/>
        <end position="175"/>
    </location>
</feature>
<dbReference type="CDD" id="cd00130">
    <property type="entry name" value="PAS"/>
    <property type="match status" value="2"/>
</dbReference>
<dbReference type="PROSITE" id="PS50111">
    <property type="entry name" value="CHEMOTAXIS_TRANSDUC_2"/>
    <property type="match status" value="1"/>
</dbReference>
<dbReference type="Pfam" id="PF00015">
    <property type="entry name" value="MCPsignal"/>
    <property type="match status" value="1"/>
</dbReference>
<dbReference type="SUPFAM" id="SSF55785">
    <property type="entry name" value="PYP-like sensor domain (PAS domain)"/>
    <property type="match status" value="2"/>
</dbReference>
<evidence type="ECO:0000256" key="1">
    <source>
        <dbReference type="ARBA" id="ARBA00022500"/>
    </source>
</evidence>
<dbReference type="Proteomes" id="UP001174932">
    <property type="component" value="Unassembled WGS sequence"/>
</dbReference>
<dbReference type="PANTHER" id="PTHR43531">
    <property type="entry name" value="PROTEIN ICFG"/>
    <property type="match status" value="1"/>
</dbReference>
<dbReference type="Pfam" id="PF08447">
    <property type="entry name" value="PAS_3"/>
    <property type="match status" value="2"/>
</dbReference>
<comment type="similarity">
    <text evidence="2">Belongs to the methyl-accepting chemotaxis (MCP) protein family.</text>
</comment>
<feature type="domain" description="PAC" evidence="7">
    <location>
        <begin position="204"/>
        <end position="256"/>
    </location>
</feature>
<keyword evidence="10" id="KW-1185">Reference proteome</keyword>
<dbReference type="InterPro" id="IPR035965">
    <property type="entry name" value="PAS-like_dom_sf"/>
</dbReference>
<dbReference type="InterPro" id="IPR004089">
    <property type="entry name" value="MCPsignal_dom"/>
</dbReference>
<keyword evidence="1" id="KW-0145">Chemotaxis</keyword>
<dbReference type="PROSITE" id="PS50885">
    <property type="entry name" value="HAMP"/>
    <property type="match status" value="1"/>
</dbReference>
<dbReference type="CDD" id="cd11386">
    <property type="entry name" value="MCP_signal"/>
    <property type="match status" value="1"/>
</dbReference>
<evidence type="ECO:0000256" key="3">
    <source>
        <dbReference type="PROSITE-ProRule" id="PRU00284"/>
    </source>
</evidence>
<feature type="domain" description="PAS" evidence="6">
    <location>
        <begin position="24"/>
        <end position="54"/>
    </location>
</feature>
<dbReference type="PROSITE" id="PS50112">
    <property type="entry name" value="PAS"/>
    <property type="match status" value="2"/>
</dbReference>
<dbReference type="SMART" id="SM00086">
    <property type="entry name" value="PAC"/>
    <property type="match status" value="2"/>
</dbReference>
<feature type="region of interest" description="Disordered" evidence="4">
    <location>
        <begin position="554"/>
        <end position="597"/>
    </location>
</feature>
<evidence type="ECO:0000256" key="4">
    <source>
        <dbReference type="SAM" id="MobiDB-lite"/>
    </source>
</evidence>
<dbReference type="PROSITE" id="PS50113">
    <property type="entry name" value="PAC"/>
    <property type="match status" value="1"/>
</dbReference>
<evidence type="ECO:0000259" key="8">
    <source>
        <dbReference type="PROSITE" id="PS50885"/>
    </source>
</evidence>
<gene>
    <name evidence="9" type="ORF">Q4481_07375</name>
</gene>
<sequence>MSLIPFLHNDARDTLFALSRSQAIIEFDLNGKILAANENFCATMGYSAAELIGQHHSMFVDKEYAGSSAYQEFWANLRAGKFDRRQYRRFAKGGREVWIEASYNPVCSGGKPYKVVKVAVDITEDKKRNIDFAGKITAVTRAQAVIEFDTNGTIIDANENFLNVTGYQLKEIIGRPHSIFCEPAYAKSEEYQQFWKTLRAGQLVSSEFTRIDKSGAKFYIQASYNPIFDEEGRVIKVVKFATNVTGRVKAVEALAGGLERLAQCNIRITLDEPFTPELERLRRDFNTALSEFQRTLVSVLGETSALTEKSQTLSDDAKSLGQRTEQQAAALEQASAALEQITATVKEASLRATDTRDLVRDARKATNDSVSVVKNAIESIGRIAGASKEISSISDVIDQIAFQTNLLALNAGVEAARAGEAGKGFAVVAQEVRELAQRSAGAAREISALITKSAREVDDGVRLVSDTGQALSNIETFVDSISVNIEAIATGAREQATSLSEINMAVNQLDQTTQQNASLVSSISDAGFVLRDGAGRMQELVELFKLNRRSAIREPGSQAAVGGPHMRRPQGRQEPHAISQPVERSTRERPLPAHKMSAPAPVVRAAVAGGSWEEF</sequence>
<dbReference type="InterPro" id="IPR001610">
    <property type="entry name" value="PAC"/>
</dbReference>
<dbReference type="SMART" id="SM00283">
    <property type="entry name" value="MA"/>
    <property type="match status" value="1"/>
</dbReference>
<dbReference type="SUPFAM" id="SSF58104">
    <property type="entry name" value="Methyl-accepting chemotaxis protein (MCP) signaling domain"/>
    <property type="match status" value="1"/>
</dbReference>
<evidence type="ECO:0000259" key="7">
    <source>
        <dbReference type="PROSITE" id="PS50113"/>
    </source>
</evidence>
<dbReference type="PANTHER" id="PTHR43531:SF11">
    <property type="entry name" value="METHYL-ACCEPTING CHEMOTAXIS PROTEIN 3"/>
    <property type="match status" value="1"/>
</dbReference>
<reference evidence="9" key="2">
    <citation type="submission" date="2023-07" db="EMBL/GenBank/DDBJ databases">
        <authorList>
            <person name="Shen H."/>
        </authorList>
    </citation>
    <scope>NUCLEOTIDE SEQUENCE</scope>
    <source>
        <strain evidence="9">TNR-22</strain>
    </source>
</reference>
<dbReference type="InterPro" id="IPR000014">
    <property type="entry name" value="PAS"/>
</dbReference>
<dbReference type="InterPro" id="IPR051310">
    <property type="entry name" value="MCP_chemotaxis"/>
</dbReference>
<comment type="caution">
    <text evidence="9">The sequence shown here is derived from an EMBL/GenBank/DDBJ whole genome shotgun (WGS) entry which is preliminary data.</text>
</comment>
<evidence type="ECO:0000259" key="5">
    <source>
        <dbReference type="PROSITE" id="PS50111"/>
    </source>
</evidence>
<dbReference type="RefSeq" id="WP_304376073.1">
    <property type="nucleotide sequence ID" value="NZ_JAUOZU010000006.1"/>
</dbReference>
<dbReference type="EMBL" id="JAUOZU010000006">
    <property type="protein sequence ID" value="MDO6963774.1"/>
    <property type="molecule type" value="Genomic_DNA"/>
</dbReference>
<dbReference type="Gene3D" id="3.30.450.20">
    <property type="entry name" value="PAS domain"/>
    <property type="match status" value="2"/>
</dbReference>
<proteinExistence type="inferred from homology"/>
<protein>
    <submittedName>
        <fullName evidence="9">PAS domain-containing methyl-accepting chemotaxis protein</fullName>
    </submittedName>
</protein>
<dbReference type="InterPro" id="IPR013655">
    <property type="entry name" value="PAS_fold_3"/>
</dbReference>
<dbReference type="InterPro" id="IPR000700">
    <property type="entry name" value="PAS-assoc_C"/>
</dbReference>
<evidence type="ECO:0000259" key="6">
    <source>
        <dbReference type="PROSITE" id="PS50112"/>
    </source>
</evidence>
<evidence type="ECO:0000313" key="9">
    <source>
        <dbReference type="EMBL" id="MDO6963774.1"/>
    </source>
</evidence>